<organism evidence="2 3">
    <name type="scientific">Pontixanthobacter luteolus</name>
    <dbReference type="NCBI Taxonomy" id="295089"/>
    <lineage>
        <taxon>Bacteria</taxon>
        <taxon>Pseudomonadati</taxon>
        <taxon>Pseudomonadota</taxon>
        <taxon>Alphaproteobacteria</taxon>
        <taxon>Sphingomonadales</taxon>
        <taxon>Erythrobacteraceae</taxon>
        <taxon>Pontixanthobacter</taxon>
    </lineage>
</organism>
<dbReference type="RefSeq" id="WP_160730100.1">
    <property type="nucleotide sequence ID" value="NZ_WTYP01000001.1"/>
</dbReference>
<name>A0A6I4V253_9SPHN</name>
<proteinExistence type="predicted"/>
<evidence type="ECO:0000256" key="1">
    <source>
        <dbReference type="SAM" id="SignalP"/>
    </source>
</evidence>
<dbReference type="OrthoDB" id="9803916at2"/>
<dbReference type="AlphaFoldDB" id="A0A6I4V253"/>
<sequence length="104" mass="10959">MKKSLLSLFRLAGLIVTASFTFQEQTVQLLFEKAVESRNTRRVLASEDALTLGLCGTGLALPNPAGAGTCNVIVVGDHVFVIDAGGGRARNLDLMDRSPAAKVS</sequence>
<keyword evidence="1" id="KW-0732">Signal</keyword>
<protein>
    <recommendedName>
        <fullName evidence="4">Metallo-beta-lactamase superfamily protein</fullName>
    </recommendedName>
</protein>
<keyword evidence="3" id="KW-1185">Reference proteome</keyword>
<feature type="chain" id="PRO_5026127565" description="Metallo-beta-lactamase superfamily protein" evidence="1">
    <location>
        <begin position="19"/>
        <end position="104"/>
    </location>
</feature>
<dbReference type="EMBL" id="WTYP01000001">
    <property type="protein sequence ID" value="MXP46920.1"/>
    <property type="molecule type" value="Genomic_DNA"/>
</dbReference>
<accession>A0A6I4V253</accession>
<evidence type="ECO:0008006" key="4">
    <source>
        <dbReference type="Google" id="ProtNLM"/>
    </source>
</evidence>
<feature type="signal peptide" evidence="1">
    <location>
        <begin position="1"/>
        <end position="18"/>
    </location>
</feature>
<gene>
    <name evidence="2" type="ORF">GRI43_05890</name>
</gene>
<comment type="caution">
    <text evidence="2">The sequence shown here is derived from an EMBL/GenBank/DDBJ whole genome shotgun (WGS) entry which is preliminary data.</text>
</comment>
<evidence type="ECO:0000313" key="2">
    <source>
        <dbReference type="EMBL" id="MXP46920.1"/>
    </source>
</evidence>
<dbReference type="Proteomes" id="UP000471435">
    <property type="component" value="Unassembled WGS sequence"/>
</dbReference>
<reference evidence="2 3" key="1">
    <citation type="submission" date="2019-12" db="EMBL/GenBank/DDBJ databases">
        <title>Genomic-based taxomic classification of the family Erythrobacteraceae.</title>
        <authorList>
            <person name="Xu L."/>
        </authorList>
    </citation>
    <scope>NUCLEOTIDE SEQUENCE [LARGE SCALE GENOMIC DNA]</scope>
    <source>
        <strain evidence="2 3">SW-109</strain>
    </source>
</reference>
<evidence type="ECO:0000313" key="3">
    <source>
        <dbReference type="Proteomes" id="UP000471435"/>
    </source>
</evidence>